<dbReference type="EMBL" id="AP025299">
    <property type="protein sequence ID" value="BDD02249.1"/>
    <property type="molecule type" value="Genomic_DNA"/>
</dbReference>
<keyword evidence="4" id="KW-1185">Reference proteome</keyword>
<keyword evidence="3" id="KW-0614">Plasmid</keyword>
<sequence length="981" mass="108263">MRNILSIFLLFFAANFAFAQEDNAEYFFFDSPDAEAYDTGLGFAEEGSSLTTTCLSGTEYCEKMPITADQKVVGNNAISVTYTSVEDGDWKAIIIQAGWRAINFDQKETVSFSLYAEEGMAKNLLPALYFEIAGSDDSQRVALGDYVDDLPAATWVEVNIAVDDLKNTAGNENIIWANVQGFCLAQNTADGTEHTILVDDIRAIGDGNVVPPSAVFEKIFTQGTDTHAYDQSFILQADGSSFEEGCFLGEYCGKIPVAPTAFVGENALSLKWTSADGGNWEAGLAKADWSFTDVEGATELFFWAYSAEGIAKENLPGIKFESLSGWSDKFLLSAYNEDLPAGVWTKLVLRPDFEESGVDMTGIKMVGFCQDVADGAEHHMLVDDLTFSNLAEEVPAVTALTAEGFDSHVNVRWDGRFNNETTFEVLEEVNGGLRLISATESTFLVDFVGQDINRNYVVRQNLNGQYSPLASASAVTKELTDEQLLDMVQKAAFEYFWESPYAHGATPERRIAGVRENNTVAAGGSGWGFMALPIGVEHGWVTREEAAERALLMAQFFANAERFHGAWSHWINAVSGKAIPFSELDDGGDLVETALLMQGMLATANYFDGNNANEKGLRTLVYKMMNEIEWDFYRNGTDALYWHWSPNHDFEMNHKITGFNEALMVYVLAASMTEHKIEADIYHDGWASGPAFENGNEFYGFNLPLGPAMGGPLFLSQYSFMVMDPFGMKDQYAAYDEQVVNQTKINHAFCVDNPNGHAGYSDLVWGLTASDNPDGYLAQEPGDATHDNGTITPTAALGAYAFTPELSLPTLKHFYREMGAEIWDLYGFRDAFHVGREWVADGYISIDQGPILAMIENHRSGLLWKLGMTSPYVQTGLRALDIDWNTEKYNVLTDNDQGKELQKVAVYVNSEAGYLKIFTSQNIIAESLKVIGVNGQSSALTSSEKYNQYYTVPFSGLTAGLYYLTFATEEGELMTSKIIIQ</sequence>
<feature type="domain" description="Glycoamylase-like" evidence="2">
    <location>
        <begin position="653"/>
        <end position="870"/>
    </location>
</feature>
<evidence type="ECO:0000259" key="2">
    <source>
        <dbReference type="Pfam" id="PF10091"/>
    </source>
</evidence>
<accession>A0ABM7VMK4</accession>
<organism evidence="3 4">
    <name type="scientific">Persicobacter psychrovividus</name>
    <dbReference type="NCBI Taxonomy" id="387638"/>
    <lineage>
        <taxon>Bacteria</taxon>
        <taxon>Pseudomonadati</taxon>
        <taxon>Bacteroidota</taxon>
        <taxon>Cytophagia</taxon>
        <taxon>Cytophagales</taxon>
        <taxon>Persicobacteraceae</taxon>
        <taxon>Persicobacter</taxon>
    </lineage>
</organism>
<dbReference type="Gene3D" id="1.50.10.140">
    <property type="match status" value="1"/>
</dbReference>
<reference evidence="3 4" key="1">
    <citation type="submission" date="2021-12" db="EMBL/GenBank/DDBJ databases">
        <title>Genome sequencing of bacteria with rrn-lacking chromosome and rrn-plasmid.</title>
        <authorList>
            <person name="Anda M."/>
            <person name="Iwasaki W."/>
        </authorList>
    </citation>
    <scope>NUCLEOTIDE SEQUENCE [LARGE SCALE GENOMIC DNA]</scope>
    <source>
        <strain evidence="3 4">NBRC 101262</strain>
        <plasmid evidence="3 4">pPP7</plasmid>
    </source>
</reference>
<dbReference type="Proteomes" id="UP001354989">
    <property type="component" value="Plasmid pPP7"/>
</dbReference>
<evidence type="ECO:0000256" key="1">
    <source>
        <dbReference type="SAM" id="SignalP"/>
    </source>
</evidence>
<protein>
    <recommendedName>
        <fullName evidence="2">Glycoamylase-like domain-containing protein</fullName>
    </recommendedName>
</protein>
<gene>
    <name evidence="3" type="ORF">PEPS_45290</name>
</gene>
<name>A0ABM7VMK4_9BACT</name>
<evidence type="ECO:0000313" key="3">
    <source>
        <dbReference type="EMBL" id="BDD02249.1"/>
    </source>
</evidence>
<evidence type="ECO:0000313" key="4">
    <source>
        <dbReference type="Proteomes" id="UP001354989"/>
    </source>
</evidence>
<proteinExistence type="predicted"/>
<dbReference type="Gene3D" id="2.60.120.430">
    <property type="entry name" value="Galactose-binding lectin"/>
    <property type="match status" value="2"/>
</dbReference>
<feature type="signal peptide" evidence="1">
    <location>
        <begin position="1"/>
        <end position="19"/>
    </location>
</feature>
<dbReference type="InterPro" id="IPR019282">
    <property type="entry name" value="Glycoamylase-like_cons_dom"/>
</dbReference>
<geneLocation type="plasmid" evidence="3 4">
    <name>pPP7</name>
</geneLocation>
<dbReference type="Pfam" id="PF10091">
    <property type="entry name" value="Glycoamylase"/>
    <property type="match status" value="1"/>
</dbReference>
<dbReference type="RefSeq" id="WP_338399425.1">
    <property type="nucleotide sequence ID" value="NZ_AP025299.1"/>
</dbReference>
<feature type="chain" id="PRO_5046883606" description="Glycoamylase-like domain-containing protein" evidence="1">
    <location>
        <begin position="20"/>
        <end position="981"/>
    </location>
</feature>
<keyword evidence="1" id="KW-0732">Signal</keyword>